<keyword evidence="2" id="KW-1185">Reference proteome</keyword>
<protein>
    <submittedName>
        <fullName evidence="1">Uncharacterized protein</fullName>
    </submittedName>
</protein>
<organism evidence="1 2">
    <name type="scientific">Pontibacillus chungwhensis BH030062</name>
    <dbReference type="NCBI Taxonomy" id="1385513"/>
    <lineage>
        <taxon>Bacteria</taxon>
        <taxon>Bacillati</taxon>
        <taxon>Bacillota</taxon>
        <taxon>Bacilli</taxon>
        <taxon>Bacillales</taxon>
        <taxon>Bacillaceae</taxon>
        <taxon>Pontibacillus</taxon>
    </lineage>
</organism>
<dbReference type="EMBL" id="AVBG01000022">
    <property type="protein sequence ID" value="KGP89805.1"/>
    <property type="molecule type" value="Genomic_DNA"/>
</dbReference>
<dbReference type="AlphaFoldDB" id="A0A0A2V7X3"/>
<reference evidence="1 2" key="1">
    <citation type="submission" date="2013-08" db="EMBL/GenBank/DDBJ databases">
        <title>Genome of Pontibacillus chungwhensis.</title>
        <authorList>
            <person name="Wang Q."/>
            <person name="Wang G."/>
        </authorList>
    </citation>
    <scope>NUCLEOTIDE SEQUENCE [LARGE SCALE GENOMIC DNA]</scope>
    <source>
        <strain evidence="1 2">BH030062</strain>
    </source>
</reference>
<dbReference type="Proteomes" id="UP000030153">
    <property type="component" value="Unassembled WGS sequence"/>
</dbReference>
<gene>
    <name evidence="1" type="ORF">N780_10090</name>
</gene>
<accession>A0A0A2V7X3</accession>
<proteinExistence type="predicted"/>
<name>A0A0A2V7X3_9BACI</name>
<comment type="caution">
    <text evidence="1">The sequence shown here is derived from an EMBL/GenBank/DDBJ whole genome shotgun (WGS) entry which is preliminary data.</text>
</comment>
<evidence type="ECO:0000313" key="2">
    <source>
        <dbReference type="Proteomes" id="UP000030153"/>
    </source>
</evidence>
<sequence>MKAILGLYELTFDVAHLNVRVRFAVLRVKDSSERQLALIWVVPRVFKTSRPRVWGEGFIFYT</sequence>
<dbReference type="STRING" id="1385513.N780_10090"/>
<evidence type="ECO:0000313" key="1">
    <source>
        <dbReference type="EMBL" id="KGP89805.1"/>
    </source>
</evidence>